<reference evidence="1 2" key="1">
    <citation type="submission" date="2017-06" db="EMBL/GenBank/DDBJ databases">
        <title>Global population genomics of the pathogenic fungus Cryptococcus neoformans var. grubii.</title>
        <authorList>
            <person name="Cuomo C."/>
            <person name="Litvintseva A."/>
            <person name="Chen Y."/>
            <person name="Young S."/>
            <person name="Zeng Q."/>
            <person name="Chapman S."/>
            <person name="Gujja S."/>
            <person name="Saif S."/>
            <person name="Birren B."/>
        </authorList>
    </citation>
    <scope>NUCLEOTIDE SEQUENCE [LARGE SCALE GENOMIC DNA]</scope>
    <source>
        <strain evidence="1 2">Tu259-1</strain>
    </source>
</reference>
<evidence type="ECO:0000313" key="2">
    <source>
        <dbReference type="Proteomes" id="UP000199727"/>
    </source>
</evidence>
<protein>
    <submittedName>
        <fullName evidence="1">Uncharacterized protein</fullName>
    </submittedName>
</protein>
<organism evidence="1 2">
    <name type="scientific">Cryptococcus neoformans Tu259-1</name>
    <dbReference type="NCBI Taxonomy" id="1230072"/>
    <lineage>
        <taxon>Eukaryota</taxon>
        <taxon>Fungi</taxon>
        <taxon>Dikarya</taxon>
        <taxon>Basidiomycota</taxon>
        <taxon>Agaricomycotina</taxon>
        <taxon>Tremellomycetes</taxon>
        <taxon>Tremellales</taxon>
        <taxon>Cryptococcaceae</taxon>
        <taxon>Cryptococcus</taxon>
        <taxon>Cryptococcus neoformans species complex</taxon>
    </lineage>
</organism>
<evidence type="ECO:0000313" key="1">
    <source>
        <dbReference type="EMBL" id="OXG25549.1"/>
    </source>
</evidence>
<dbReference type="EMBL" id="AMKT01000027">
    <property type="protein sequence ID" value="OXG25549.1"/>
    <property type="molecule type" value="Genomic_DNA"/>
</dbReference>
<proteinExistence type="predicted"/>
<name>A0A854QLJ0_CRYNE</name>
<dbReference type="AlphaFoldDB" id="A0A854QLJ0"/>
<comment type="caution">
    <text evidence="1">The sequence shown here is derived from an EMBL/GenBank/DDBJ whole genome shotgun (WGS) entry which is preliminary data.</text>
</comment>
<sequence length="71" mass="7754">MSQNREDLSAIQGIIVAREALTGWVETKAIGAPNAKIWAKCLDGRFLQDLADELIASSFDILEILEGLPRA</sequence>
<accession>A0A854QLJ0</accession>
<dbReference type="Proteomes" id="UP000199727">
    <property type="component" value="Unassembled WGS sequence"/>
</dbReference>
<gene>
    <name evidence="1" type="ORF">C361_01508</name>
</gene>